<keyword evidence="3" id="KW-0862">Zinc</keyword>
<evidence type="ECO:0000256" key="5">
    <source>
        <dbReference type="SAM" id="MobiDB-lite"/>
    </source>
</evidence>
<feature type="region of interest" description="Disordered" evidence="5">
    <location>
        <begin position="235"/>
        <end position="263"/>
    </location>
</feature>
<evidence type="ECO:0000259" key="6">
    <source>
        <dbReference type="PROSITE" id="PS50157"/>
    </source>
</evidence>
<dbReference type="InterPro" id="IPR000467">
    <property type="entry name" value="G_patch_dom"/>
</dbReference>
<reference evidence="8 9" key="1">
    <citation type="journal article" date="2012" name="Appl. Environ. Microbiol.">
        <title>Short-read sequencing for genomic analysis of the brown rot fungus Fibroporia radiculosa.</title>
        <authorList>
            <person name="Tang J.D."/>
            <person name="Perkins A.D."/>
            <person name="Sonstegard T.S."/>
            <person name="Schroeder S.G."/>
            <person name="Burgess S.C."/>
            <person name="Diehl S.V."/>
        </authorList>
    </citation>
    <scope>NUCLEOTIDE SEQUENCE [LARGE SCALE GENOMIC DNA]</scope>
    <source>
        <strain evidence="8 9">TFFH 294</strain>
    </source>
</reference>
<dbReference type="PANTHER" id="PTHR47251:SF1">
    <property type="entry name" value="FINGER DOMAIN PROTEIN, PUTATIVE (AFU_ORTHOLOGUE AFUA_3G04180)-RELATED"/>
    <property type="match status" value="1"/>
</dbReference>
<feature type="compositionally biased region" description="Polar residues" evidence="5">
    <location>
        <begin position="434"/>
        <end position="443"/>
    </location>
</feature>
<dbReference type="STRING" id="599839.J4H2W0"/>
<dbReference type="PROSITE" id="PS50174">
    <property type="entry name" value="G_PATCH"/>
    <property type="match status" value="1"/>
</dbReference>
<feature type="compositionally biased region" description="Polar residues" evidence="5">
    <location>
        <begin position="152"/>
        <end position="166"/>
    </location>
</feature>
<dbReference type="PROSITE" id="PS00028">
    <property type="entry name" value="ZINC_FINGER_C2H2_1"/>
    <property type="match status" value="1"/>
</dbReference>
<dbReference type="AlphaFoldDB" id="J4H2W0"/>
<keyword evidence="1" id="KW-0479">Metal-binding</keyword>
<dbReference type="PANTHER" id="PTHR47251">
    <property type="entry name" value="FINGER DOMAIN PROTEIN, PUTATIVE (AFU_ORTHOLOGUE AFUA_3G04180)-RELATED"/>
    <property type="match status" value="1"/>
</dbReference>
<feature type="compositionally biased region" description="Basic and acidic residues" evidence="5">
    <location>
        <begin position="244"/>
        <end position="263"/>
    </location>
</feature>
<feature type="region of interest" description="Disordered" evidence="5">
    <location>
        <begin position="286"/>
        <end position="514"/>
    </location>
</feature>
<dbReference type="InParanoid" id="J4H2W0"/>
<gene>
    <name evidence="8" type="ORF">FIBRA_04289</name>
</gene>
<dbReference type="EMBL" id="HE797067">
    <property type="protein sequence ID" value="CCM02209.1"/>
    <property type="molecule type" value="Genomic_DNA"/>
</dbReference>
<dbReference type="Proteomes" id="UP000006352">
    <property type="component" value="Unassembled WGS sequence"/>
</dbReference>
<feature type="compositionally biased region" description="Low complexity" evidence="5">
    <location>
        <begin position="308"/>
        <end position="343"/>
    </location>
</feature>
<protein>
    <recommendedName>
        <fullName evidence="10">G-patch domain-containing protein</fullName>
    </recommendedName>
</protein>
<feature type="compositionally biased region" description="Pro residues" evidence="5">
    <location>
        <begin position="401"/>
        <end position="427"/>
    </location>
</feature>
<keyword evidence="2 4" id="KW-0863">Zinc-finger</keyword>
<evidence type="ECO:0000256" key="3">
    <source>
        <dbReference type="ARBA" id="ARBA00022833"/>
    </source>
</evidence>
<organism evidence="8 9">
    <name type="scientific">Fibroporia radiculosa</name>
    <dbReference type="NCBI Taxonomy" id="599839"/>
    <lineage>
        <taxon>Eukaryota</taxon>
        <taxon>Fungi</taxon>
        <taxon>Dikarya</taxon>
        <taxon>Basidiomycota</taxon>
        <taxon>Agaricomycotina</taxon>
        <taxon>Agaricomycetes</taxon>
        <taxon>Polyporales</taxon>
        <taxon>Fibroporiaceae</taxon>
        <taxon>Fibroporia</taxon>
    </lineage>
</organism>
<evidence type="ECO:0000313" key="9">
    <source>
        <dbReference type="Proteomes" id="UP000006352"/>
    </source>
</evidence>
<evidence type="ECO:0000259" key="7">
    <source>
        <dbReference type="PROSITE" id="PS50174"/>
    </source>
</evidence>
<feature type="domain" description="G-patch" evidence="7">
    <location>
        <begin position="85"/>
        <end position="131"/>
    </location>
</feature>
<feature type="compositionally biased region" description="Pro residues" evidence="5">
    <location>
        <begin position="370"/>
        <end position="380"/>
    </location>
</feature>
<evidence type="ECO:0000313" key="8">
    <source>
        <dbReference type="EMBL" id="CCM02209.1"/>
    </source>
</evidence>
<dbReference type="RefSeq" id="XP_012181492.1">
    <property type="nucleotide sequence ID" value="XM_012326102.1"/>
</dbReference>
<dbReference type="GeneID" id="24097120"/>
<feature type="region of interest" description="Disordered" evidence="5">
    <location>
        <begin position="1"/>
        <end position="59"/>
    </location>
</feature>
<dbReference type="InterPro" id="IPR013087">
    <property type="entry name" value="Znf_C2H2_type"/>
</dbReference>
<dbReference type="Pfam" id="PF01585">
    <property type="entry name" value="G-patch"/>
    <property type="match status" value="1"/>
</dbReference>
<dbReference type="HOGENOM" id="CLU_032847_1_0_1"/>
<accession>J4H2W0</accession>
<evidence type="ECO:0008006" key="10">
    <source>
        <dbReference type="Google" id="ProtNLM"/>
    </source>
</evidence>
<evidence type="ECO:0000256" key="2">
    <source>
        <dbReference type="ARBA" id="ARBA00022771"/>
    </source>
</evidence>
<feature type="compositionally biased region" description="Acidic residues" evidence="5">
    <location>
        <begin position="32"/>
        <end position="41"/>
    </location>
</feature>
<evidence type="ECO:0000256" key="1">
    <source>
        <dbReference type="ARBA" id="ARBA00022723"/>
    </source>
</evidence>
<proteinExistence type="predicted"/>
<name>J4H2W0_9APHY</name>
<feature type="region of interest" description="Disordered" evidence="5">
    <location>
        <begin position="152"/>
        <end position="187"/>
    </location>
</feature>
<dbReference type="GO" id="GO:0003676">
    <property type="term" value="F:nucleic acid binding"/>
    <property type="evidence" value="ECO:0007669"/>
    <property type="project" value="InterPro"/>
</dbReference>
<dbReference type="Pfam" id="PF12171">
    <property type="entry name" value="zf-C2H2_jaz"/>
    <property type="match status" value="1"/>
</dbReference>
<sequence length="514" mass="55369">MSADSIARWNAIPLNRPETSAEDDNQKRSNIDEENEDESDDNISLVSRSPSPVSHSAKPMDIDKYDEYVKGAARESITIDTKIKSTNKGFLMLASMGWVEGRPLGLSGEGRVDPVPFYVKNDLTGLGKANQDVQMSQCQALTFRPALNSDCLQSNLPSPNAENLTPSVRRKRPRSKDKHERHNSVAKRAALQTEISTTLRAFYCELCDKQFRNVAQYDEHTNSYAHHHKARFRDMQAAQRANRNTKEEVDKRKEKERKREEKELRKIAKAAGVKMAKPPVAAMPQLAENAIGGEGESPSTGSKKSGWASISSTSPAVSSPPAVPAPVSGPGWAPVSAAPSSPRSSDRGWAAASDTAHPASVSVHSQSPPTRTPPPRPSGPAPAFRTGGWTSLDTGSVADLPPAPVCPLPAPPPIAVRPPSPPLPVDPPRVGGWSSVSAPATESSPRDGWNRVPSSVPSPESRTAPSTNVGPSEHPQSVPNVGRVPASHPKPRVPQETSRSGWQQFRAGAPSRRR</sequence>
<dbReference type="GO" id="GO:0008270">
    <property type="term" value="F:zinc ion binding"/>
    <property type="evidence" value="ECO:0007669"/>
    <property type="project" value="UniProtKB-KW"/>
</dbReference>
<dbReference type="SUPFAM" id="SSF57667">
    <property type="entry name" value="beta-beta-alpha zinc fingers"/>
    <property type="match status" value="1"/>
</dbReference>
<feature type="compositionally biased region" description="Polar residues" evidence="5">
    <location>
        <begin position="45"/>
        <end position="54"/>
    </location>
</feature>
<evidence type="ECO:0000256" key="4">
    <source>
        <dbReference type="PROSITE-ProRule" id="PRU00042"/>
    </source>
</evidence>
<dbReference type="PROSITE" id="PS50157">
    <property type="entry name" value="ZINC_FINGER_C2H2_2"/>
    <property type="match status" value="1"/>
</dbReference>
<dbReference type="SMART" id="SM00443">
    <property type="entry name" value="G_patch"/>
    <property type="match status" value="1"/>
</dbReference>
<dbReference type="InterPro" id="IPR036236">
    <property type="entry name" value="Znf_C2H2_sf"/>
</dbReference>
<keyword evidence="9" id="KW-1185">Reference proteome</keyword>
<feature type="domain" description="C2H2-type" evidence="6">
    <location>
        <begin position="202"/>
        <end position="231"/>
    </location>
</feature>
<dbReference type="InterPro" id="IPR022755">
    <property type="entry name" value="Znf_C2H2_jaz"/>
</dbReference>
<feature type="compositionally biased region" description="Polar residues" evidence="5">
    <location>
        <begin position="460"/>
        <end position="479"/>
    </location>
</feature>
<dbReference type="OrthoDB" id="4822at2759"/>